<dbReference type="PIRSF" id="PIRSF005355">
    <property type="entry name" value="UBIAD1"/>
    <property type="match status" value="1"/>
</dbReference>
<dbReference type="GO" id="GO:0004659">
    <property type="term" value="F:prenyltransferase activity"/>
    <property type="evidence" value="ECO:0007669"/>
    <property type="project" value="InterPro"/>
</dbReference>
<dbReference type="AlphaFoldDB" id="A0A8D3Y260"/>
<keyword evidence="8 9" id="KW-0472">Membrane</keyword>
<feature type="transmembrane region" description="Helical" evidence="9">
    <location>
        <begin position="95"/>
        <end position="116"/>
    </location>
</feature>
<dbReference type="Proteomes" id="UP000031271">
    <property type="component" value="Chromosome"/>
</dbReference>
<evidence type="ECO:0000313" key="13">
    <source>
        <dbReference type="Proteomes" id="UP000182276"/>
    </source>
</evidence>
<dbReference type="EMBL" id="FNHO01000002">
    <property type="protein sequence ID" value="SDM06887.1"/>
    <property type="molecule type" value="Genomic_DNA"/>
</dbReference>
<keyword evidence="13" id="KW-1185">Reference proteome</keyword>
<evidence type="ECO:0000256" key="5">
    <source>
        <dbReference type="ARBA" id="ARBA00022679"/>
    </source>
</evidence>
<sequence>MPEFLAGLGVIRFRFLLQAVTCVALGVALAIRQVGSQIALWDVLAVLIGAIAAHAAVNALNEYADFRSGLDQQTRRTAFSGGSGTLPAQPGLAPVALWLGIGSLALCAASGAWLLWRDPTLALRLGPLGLLGLLLVVAYTPWVTRRPWLCLVAPGLGFGPLMVLGTQLALAGRVDGTGLALSLVPFALCNNLLLLNQFPDIEADRRVGRRTLPMVLGCARCVRLLWLQWFATYLLLVAVVMAGVAPMAVLLGCATLPLAVRAGWLLRGEPCRERALLPAMGLNVAISVTTPLLVAIGLSLG</sequence>
<comment type="pathway">
    <text evidence="2">Quinol/quinone metabolism; menaquinone biosynthesis.</text>
</comment>
<evidence type="ECO:0000256" key="9">
    <source>
        <dbReference type="SAM" id="Phobius"/>
    </source>
</evidence>
<evidence type="ECO:0000313" key="11">
    <source>
        <dbReference type="EMBL" id="SDM06887.1"/>
    </source>
</evidence>
<protein>
    <submittedName>
        <fullName evidence="11">1,4-dihydroxy-2-naphthoate octaprenyltransferase</fullName>
    </submittedName>
</protein>
<dbReference type="RefSeq" id="WP_043221003.1">
    <property type="nucleotide sequence ID" value="NZ_CP007511.1"/>
</dbReference>
<feature type="transmembrane region" description="Helical" evidence="9">
    <location>
        <begin position="40"/>
        <end position="60"/>
    </location>
</feature>
<dbReference type="InterPro" id="IPR044878">
    <property type="entry name" value="UbiA_sf"/>
</dbReference>
<dbReference type="InterPro" id="IPR000537">
    <property type="entry name" value="UbiA_prenyltransferase"/>
</dbReference>
<reference evidence="12" key="1">
    <citation type="submission" date="2014-03" db="EMBL/GenBank/DDBJ databases">
        <title>Complete genome of Pseudomonas balearica DSM 6083T, a sewage water isolate from an enrichment with 2-methylnaphthalene.</title>
        <authorList>
            <person name="Salva-Serra F."/>
            <person name="Jaen-Luchoro D."/>
            <person name="Busquets A."/>
            <person name="Pena A."/>
            <person name="Gomila M."/>
            <person name="Bosch R."/>
            <person name="Nogales B."/>
            <person name="Garcia-Valdes E."/>
            <person name="Lalucat J."/>
            <person name="Bennasar A."/>
        </authorList>
    </citation>
    <scope>NUCLEOTIDE SEQUENCE [LARGE SCALE GENOMIC DNA]</scope>
    <source>
        <strain evidence="12">DSM 6083</strain>
    </source>
</reference>
<dbReference type="PANTHER" id="PTHR13929:SF0">
    <property type="entry name" value="UBIA PRENYLTRANSFERASE DOMAIN-CONTAINING PROTEIN 1"/>
    <property type="match status" value="1"/>
</dbReference>
<dbReference type="Proteomes" id="UP000182276">
    <property type="component" value="Unassembled WGS sequence"/>
</dbReference>
<keyword evidence="7 9" id="KW-1133">Transmembrane helix</keyword>
<keyword evidence="3" id="KW-0474">Menaquinone biosynthesis</keyword>
<dbReference type="Pfam" id="PF01040">
    <property type="entry name" value="UbiA"/>
    <property type="match status" value="1"/>
</dbReference>
<keyword evidence="5" id="KW-0808">Transferase</keyword>
<accession>A0A8D3Y260</accession>
<keyword evidence="4" id="KW-1003">Cell membrane</keyword>
<organism evidence="10 12">
    <name type="scientific">Stutzerimonas balearica DSM 6083</name>
    <dbReference type="NCBI Taxonomy" id="1123016"/>
    <lineage>
        <taxon>Bacteria</taxon>
        <taxon>Pseudomonadati</taxon>
        <taxon>Pseudomonadota</taxon>
        <taxon>Gammaproteobacteria</taxon>
        <taxon>Pseudomonadales</taxon>
        <taxon>Pseudomonadaceae</taxon>
        <taxon>Stutzerimonas</taxon>
    </lineage>
</organism>
<proteinExistence type="predicted"/>
<feature type="transmembrane region" description="Helical" evidence="9">
    <location>
        <begin position="233"/>
        <end position="260"/>
    </location>
</feature>
<dbReference type="UniPathway" id="UPA00079"/>
<evidence type="ECO:0000256" key="1">
    <source>
        <dbReference type="ARBA" id="ARBA00004141"/>
    </source>
</evidence>
<evidence type="ECO:0000256" key="3">
    <source>
        <dbReference type="ARBA" id="ARBA00022428"/>
    </source>
</evidence>
<evidence type="ECO:0000256" key="6">
    <source>
        <dbReference type="ARBA" id="ARBA00022692"/>
    </source>
</evidence>
<feature type="transmembrane region" description="Helical" evidence="9">
    <location>
        <begin position="176"/>
        <end position="195"/>
    </location>
</feature>
<keyword evidence="6 9" id="KW-0812">Transmembrane</keyword>
<feature type="transmembrane region" description="Helical" evidence="9">
    <location>
        <begin position="122"/>
        <end position="142"/>
    </location>
</feature>
<dbReference type="KEGG" id="pbm:CL52_12745"/>
<dbReference type="PANTHER" id="PTHR13929">
    <property type="entry name" value="1,4-DIHYDROXY-2-NAPHTHOATE OCTAPRENYLTRANSFERASE"/>
    <property type="match status" value="1"/>
</dbReference>
<dbReference type="Gene3D" id="1.10.357.140">
    <property type="entry name" value="UbiA prenyltransferase"/>
    <property type="match status" value="1"/>
</dbReference>
<gene>
    <name evidence="10" type="ORF">CL52_12745</name>
    <name evidence="11" type="ORF">SAMN05660875_10229</name>
</gene>
<dbReference type="EMBL" id="CP007511">
    <property type="protein sequence ID" value="AJE15858.1"/>
    <property type="molecule type" value="Genomic_DNA"/>
</dbReference>
<evidence type="ECO:0000256" key="2">
    <source>
        <dbReference type="ARBA" id="ARBA00004863"/>
    </source>
</evidence>
<reference evidence="11 13" key="2">
    <citation type="submission" date="2016-10" db="EMBL/GenBank/DDBJ databases">
        <authorList>
            <person name="Varghese N."/>
            <person name="Submissions S."/>
        </authorList>
    </citation>
    <scope>NUCLEOTIDE SEQUENCE [LARGE SCALE GENOMIC DNA]</scope>
    <source>
        <strain evidence="11 13">DSM 6083</strain>
    </source>
</reference>
<evidence type="ECO:0000256" key="4">
    <source>
        <dbReference type="ARBA" id="ARBA00022475"/>
    </source>
</evidence>
<comment type="subcellular location">
    <subcellularLocation>
        <location evidence="1">Membrane</location>
        <topology evidence="1">Multi-pass membrane protein</topology>
    </subcellularLocation>
</comment>
<dbReference type="CDD" id="cd13962">
    <property type="entry name" value="PT_UbiA_UBIAD1"/>
    <property type="match status" value="1"/>
</dbReference>
<dbReference type="GO" id="GO:0042371">
    <property type="term" value="P:vitamin K biosynthetic process"/>
    <property type="evidence" value="ECO:0007669"/>
    <property type="project" value="TreeGrafter"/>
</dbReference>
<dbReference type="GO" id="GO:0016020">
    <property type="term" value="C:membrane"/>
    <property type="evidence" value="ECO:0007669"/>
    <property type="project" value="UniProtKB-SubCell"/>
</dbReference>
<dbReference type="GO" id="GO:0009234">
    <property type="term" value="P:menaquinone biosynthetic process"/>
    <property type="evidence" value="ECO:0007669"/>
    <property type="project" value="UniProtKB-UniPathway"/>
</dbReference>
<evidence type="ECO:0000256" key="7">
    <source>
        <dbReference type="ARBA" id="ARBA00022989"/>
    </source>
</evidence>
<evidence type="ECO:0000313" key="12">
    <source>
        <dbReference type="Proteomes" id="UP000031271"/>
    </source>
</evidence>
<name>A0A8D3Y260_9GAMM</name>
<reference evidence="10 12" key="3">
    <citation type="journal article" name="Genome Announc.">
        <title>Complete Genome Sequence of Pseudomonas balearica DSM 6083T.</title>
        <authorList>
            <person name="Bennasar-Figueras A."/>
            <person name="Salva-Serra F."/>
            <person name="Jaen-Luchoro D."/>
            <person name="Segui C."/>
            <person name="Aliaga F."/>
            <person name="Busquets A."/>
            <person name="Gomila M."/>
            <person name="Moore E.R."/>
            <person name="Lalucat J."/>
        </authorList>
    </citation>
    <scope>NUCLEOTIDE SEQUENCE [LARGE SCALE GENOMIC DNA]</scope>
    <source>
        <strain evidence="12">DSM 6083</strain>
        <strain evidence="10">DSM6083</strain>
    </source>
</reference>
<dbReference type="GeneID" id="77260771"/>
<feature type="transmembrane region" description="Helical" evidence="9">
    <location>
        <begin position="281"/>
        <end position="300"/>
    </location>
</feature>
<evidence type="ECO:0000256" key="8">
    <source>
        <dbReference type="ARBA" id="ARBA00023136"/>
    </source>
</evidence>
<dbReference type="InterPro" id="IPR026046">
    <property type="entry name" value="UBIAD1"/>
</dbReference>
<evidence type="ECO:0000313" key="10">
    <source>
        <dbReference type="EMBL" id="AJE15858.1"/>
    </source>
</evidence>
<feature type="transmembrane region" description="Helical" evidence="9">
    <location>
        <begin position="149"/>
        <end position="170"/>
    </location>
</feature>